<dbReference type="Pfam" id="PF00168">
    <property type="entry name" value="C2"/>
    <property type="match status" value="2"/>
</dbReference>
<dbReference type="Proteomes" id="UP001152795">
    <property type="component" value="Unassembled WGS sequence"/>
</dbReference>
<keyword evidence="2" id="KW-0418">Kinase</keyword>
<dbReference type="InterPro" id="IPR001452">
    <property type="entry name" value="SH3_domain"/>
</dbReference>
<dbReference type="Gene3D" id="2.60.40.150">
    <property type="entry name" value="C2 domain"/>
    <property type="match status" value="2"/>
</dbReference>
<dbReference type="PRINTS" id="PR00452">
    <property type="entry name" value="SH3DOMAIN"/>
</dbReference>
<evidence type="ECO:0000313" key="3">
    <source>
        <dbReference type="Proteomes" id="UP001152795"/>
    </source>
</evidence>
<dbReference type="OrthoDB" id="5963699at2759"/>
<keyword evidence="3" id="KW-1185">Reference proteome</keyword>
<dbReference type="AlphaFoldDB" id="A0A6S7IT29"/>
<organism evidence="2 3">
    <name type="scientific">Paramuricea clavata</name>
    <name type="common">Red gorgonian</name>
    <name type="synonym">Violescent sea-whip</name>
    <dbReference type="NCBI Taxonomy" id="317549"/>
    <lineage>
        <taxon>Eukaryota</taxon>
        <taxon>Metazoa</taxon>
        <taxon>Cnidaria</taxon>
        <taxon>Anthozoa</taxon>
        <taxon>Octocorallia</taxon>
        <taxon>Malacalcyonacea</taxon>
        <taxon>Plexauridae</taxon>
        <taxon>Paramuricea</taxon>
    </lineage>
</organism>
<dbReference type="GO" id="GO:0005886">
    <property type="term" value="C:plasma membrane"/>
    <property type="evidence" value="ECO:0007669"/>
    <property type="project" value="TreeGrafter"/>
</dbReference>
<dbReference type="GO" id="GO:0005544">
    <property type="term" value="F:calcium-dependent phospholipid binding"/>
    <property type="evidence" value="ECO:0007669"/>
    <property type="project" value="TreeGrafter"/>
</dbReference>
<dbReference type="GO" id="GO:0005509">
    <property type="term" value="F:calcium ion binding"/>
    <property type="evidence" value="ECO:0007669"/>
    <property type="project" value="TreeGrafter"/>
</dbReference>
<dbReference type="PROSITE" id="PS50002">
    <property type="entry name" value="SH3"/>
    <property type="match status" value="1"/>
</dbReference>
<dbReference type="CDD" id="cd11845">
    <property type="entry name" value="SH3_Src_like"/>
    <property type="match status" value="1"/>
</dbReference>
<dbReference type="SMART" id="SM00239">
    <property type="entry name" value="C2"/>
    <property type="match status" value="1"/>
</dbReference>
<proteinExistence type="predicted"/>
<name>A0A6S7IT29_PARCT</name>
<comment type="caution">
    <text evidence="2">The sequence shown here is derived from an EMBL/GenBank/DDBJ whole genome shotgun (WGS) entry which is preliminary data.</text>
</comment>
<protein>
    <submittedName>
        <fullName evidence="2">Tyrosine- kinase Src42A</fullName>
    </submittedName>
</protein>
<dbReference type="SMART" id="SM00326">
    <property type="entry name" value="SH3"/>
    <property type="match status" value="1"/>
</dbReference>
<dbReference type="GO" id="GO:0000149">
    <property type="term" value="F:SNARE binding"/>
    <property type="evidence" value="ECO:0007669"/>
    <property type="project" value="TreeGrafter"/>
</dbReference>
<feature type="compositionally biased region" description="Basic and acidic residues" evidence="1">
    <location>
        <begin position="8"/>
        <end position="20"/>
    </location>
</feature>
<dbReference type="InterPro" id="IPR000008">
    <property type="entry name" value="C2_dom"/>
</dbReference>
<dbReference type="InterPro" id="IPR035892">
    <property type="entry name" value="C2_domain_sf"/>
</dbReference>
<sequence>MGCCGSKEPSKEVTNLKDINRNNGENTVPSPYEEGFPDLPPPPPPEPEPSSPKDVKVYVALYDYEARTDEDLSFKKGDFLHVESENCNFDWWMATSRASGKTGYIPNNYVAEVKTLEAEEWPNQETLFPGMFPEGEQTRKHCFLAMFPEGEQTMKHCFLAIFPEGGQTKKYCFLAIFPEGGQTRQHCFLAMFPEGGQTRKHCFLAIFHEGGQTRQHCFLAMFPKGGQTMKHYFLAIFPEGGQTRKHCFLAMFPEGGQTIKHCFLAMLPKGGKTMKHCFLAIFPGGGQTRKHCFLAMFPEGGQTRQHCFLAMFPEGGQTRKHCFLAMFPKGGQTMKHYFLAIFPEGGQTRKHCFLAMFPEGGQTIKHCFLAMLPKGGKTMKHCFLAIFPGGGQTRKHCFLAMFPEGGQTREHCFLAMFPEGEQTREHCFLAMFPEGEQTREHCFLAMFPEGGQTRKHCFLAMFPEENRRSSYDDSDIDGRRSPLFVTEFQERTQFPRRSPILDRRSKILYDETTKVTGKPPLSPKTVKSLPSTPYRQPQQHFNFNTRRNSAAMVLEQSQQTVIGRTGTSSVNGSIENLAMELGDLEISLYYSSEERLLKVCVVNIHSPEERSLVDTFIKVAFYLFEKPYKNEMQLWSDSTKSLVKRTFSYLVKNISDLQRAVLKFTLKRKNGLVRNKVLGKSILRLCNVNLIEAQAYTLKLHRSITELLREILVSVCHQATTGILRVGVIRAMGLARTMRKTMGAPFLIIELRNQDEIVFVKNTKQKSNKINPLFEETFDIPVSTDSRIPLDEFHLQITVFRYTFSGSNDVVGLICLETGSSYQNEADHWKEVTLNPHTTVMKWHKLRIA</sequence>
<evidence type="ECO:0000313" key="2">
    <source>
        <dbReference type="EMBL" id="CAB4008752.1"/>
    </source>
</evidence>
<gene>
    <name evidence="2" type="ORF">PACLA_8A072999</name>
</gene>
<dbReference type="GO" id="GO:0030276">
    <property type="term" value="F:clathrin binding"/>
    <property type="evidence" value="ECO:0007669"/>
    <property type="project" value="TreeGrafter"/>
</dbReference>
<dbReference type="PROSITE" id="PS50004">
    <property type="entry name" value="C2"/>
    <property type="match status" value="1"/>
</dbReference>
<dbReference type="GO" id="GO:0070382">
    <property type="term" value="C:exocytic vesicle"/>
    <property type="evidence" value="ECO:0007669"/>
    <property type="project" value="TreeGrafter"/>
</dbReference>
<accession>A0A6S7IT29</accession>
<feature type="region of interest" description="Disordered" evidence="1">
    <location>
        <begin position="1"/>
        <end position="53"/>
    </location>
</feature>
<feature type="region of interest" description="Disordered" evidence="1">
    <location>
        <begin position="514"/>
        <end position="537"/>
    </location>
</feature>
<dbReference type="Pfam" id="PF00018">
    <property type="entry name" value="SH3_1"/>
    <property type="match status" value="1"/>
</dbReference>
<dbReference type="PANTHER" id="PTHR10024:SF348">
    <property type="entry name" value="SYNAPTOTAGMIN-17"/>
    <property type="match status" value="1"/>
</dbReference>
<keyword evidence="2" id="KW-0808">Transferase</keyword>
<dbReference type="GO" id="GO:0017156">
    <property type="term" value="P:calcium-ion regulated exocytosis"/>
    <property type="evidence" value="ECO:0007669"/>
    <property type="project" value="TreeGrafter"/>
</dbReference>
<dbReference type="PANTHER" id="PTHR10024">
    <property type="entry name" value="SYNAPTOTAGMIN"/>
    <property type="match status" value="1"/>
</dbReference>
<dbReference type="SUPFAM" id="SSF50044">
    <property type="entry name" value="SH3-domain"/>
    <property type="match status" value="1"/>
</dbReference>
<reference evidence="2" key="1">
    <citation type="submission" date="2020-04" db="EMBL/GenBank/DDBJ databases">
        <authorList>
            <person name="Alioto T."/>
            <person name="Alioto T."/>
            <person name="Gomez Garrido J."/>
        </authorList>
    </citation>
    <scope>NUCLEOTIDE SEQUENCE</scope>
    <source>
        <strain evidence="2">A484AB</strain>
    </source>
</reference>
<dbReference type="GO" id="GO:0001786">
    <property type="term" value="F:phosphatidylserine binding"/>
    <property type="evidence" value="ECO:0007669"/>
    <property type="project" value="TreeGrafter"/>
</dbReference>
<feature type="compositionally biased region" description="Polar residues" evidence="1">
    <location>
        <begin position="528"/>
        <end position="537"/>
    </location>
</feature>
<dbReference type="GO" id="GO:0016301">
    <property type="term" value="F:kinase activity"/>
    <property type="evidence" value="ECO:0007669"/>
    <property type="project" value="UniProtKB-KW"/>
</dbReference>
<dbReference type="Gene3D" id="2.30.30.40">
    <property type="entry name" value="SH3 Domains"/>
    <property type="match status" value="1"/>
</dbReference>
<dbReference type="EMBL" id="CACRXK020006217">
    <property type="protein sequence ID" value="CAB4008752.1"/>
    <property type="molecule type" value="Genomic_DNA"/>
</dbReference>
<dbReference type="SUPFAM" id="SSF49562">
    <property type="entry name" value="C2 domain (Calcium/lipid-binding domain, CaLB)"/>
    <property type="match status" value="2"/>
</dbReference>
<feature type="compositionally biased region" description="Pro residues" evidence="1">
    <location>
        <begin position="38"/>
        <end position="50"/>
    </location>
</feature>
<dbReference type="InterPro" id="IPR036028">
    <property type="entry name" value="SH3-like_dom_sf"/>
</dbReference>
<evidence type="ECO:0000256" key="1">
    <source>
        <dbReference type="SAM" id="MobiDB-lite"/>
    </source>
</evidence>